<dbReference type="InterPro" id="IPR052555">
    <property type="entry name" value="dCTP_Pyrophosphatase"/>
</dbReference>
<dbReference type="EMBL" id="LITU01000083">
    <property type="protein sequence ID" value="KOY12739.1"/>
    <property type="molecule type" value="Genomic_DNA"/>
</dbReference>
<dbReference type="RefSeq" id="WP_053784353.1">
    <property type="nucleotide sequence ID" value="NZ_LITU01000083.1"/>
</dbReference>
<name>A0A0M9BIP6_9BACL</name>
<dbReference type="PANTHER" id="PTHR46523:SF1">
    <property type="entry name" value="DCTP PYROPHOSPHATASE 1"/>
    <property type="match status" value="1"/>
</dbReference>
<dbReference type="OrthoDB" id="9791898at2"/>
<evidence type="ECO:0000313" key="2">
    <source>
        <dbReference type="Proteomes" id="UP000037688"/>
    </source>
</evidence>
<keyword evidence="1" id="KW-0378">Hydrolase</keyword>
<dbReference type="PIRSF" id="PIRSF029826">
    <property type="entry name" value="UCP029826_pph"/>
    <property type="match status" value="1"/>
</dbReference>
<comment type="caution">
    <text evidence="1">The sequence shown here is derived from an EMBL/GenBank/DDBJ whole genome shotgun (WGS) entry which is preliminary data.</text>
</comment>
<proteinExistence type="predicted"/>
<sequence length="115" mass="13479">MDELIEKITAFRDERNWGQFHNPKDLAISLNLEASELLELFQWKNSEKAIEQNKDKLQDELADVLYYVLLMCHDLNIDPKEALLHKLQKNAEKYPVEKSYGSNKKYTELHGGTNE</sequence>
<keyword evidence="2" id="KW-1185">Reference proteome</keyword>
<dbReference type="AlphaFoldDB" id="A0A0M9BIP6"/>
<evidence type="ECO:0000313" key="1">
    <source>
        <dbReference type="EMBL" id="KOY12739.1"/>
    </source>
</evidence>
<dbReference type="Pfam" id="PF12643">
    <property type="entry name" value="MazG-like"/>
    <property type="match status" value="1"/>
</dbReference>
<dbReference type="Gene3D" id="1.10.287.1080">
    <property type="entry name" value="MazG-like"/>
    <property type="match status" value="1"/>
</dbReference>
<gene>
    <name evidence="1" type="ORF">AMS66_30570</name>
</gene>
<dbReference type="Proteomes" id="UP000037688">
    <property type="component" value="Unassembled WGS sequence"/>
</dbReference>
<dbReference type="GO" id="GO:0047429">
    <property type="term" value="F:nucleoside triphosphate diphosphatase activity"/>
    <property type="evidence" value="ECO:0007669"/>
    <property type="project" value="InterPro"/>
</dbReference>
<dbReference type="InterPro" id="IPR025984">
    <property type="entry name" value="DCTPP"/>
</dbReference>
<dbReference type="SUPFAM" id="SSF101386">
    <property type="entry name" value="all-alpha NTP pyrophosphatases"/>
    <property type="match status" value="1"/>
</dbReference>
<dbReference type="CDD" id="cd11537">
    <property type="entry name" value="NTP-PPase_RS21-C6_like"/>
    <property type="match status" value="1"/>
</dbReference>
<dbReference type="GO" id="GO:0009143">
    <property type="term" value="P:nucleoside triphosphate catabolic process"/>
    <property type="evidence" value="ECO:0007669"/>
    <property type="project" value="InterPro"/>
</dbReference>
<reference evidence="1 2" key="1">
    <citation type="submission" date="2015-08" db="EMBL/GenBank/DDBJ databases">
        <title>Draft genome sequence of cellulolytic and xylanolytic Paenibacillus sp. A59, isolated from a decaying forest soil from Patagonia, Argentina.</title>
        <authorList>
            <person name="Ghio S."/>
            <person name="Caceres A.M."/>
            <person name="Talia P."/>
            <person name="Grasso D."/>
            <person name="Campos E."/>
        </authorList>
    </citation>
    <scope>NUCLEOTIDE SEQUENCE [LARGE SCALE GENOMIC DNA]</scope>
    <source>
        <strain evidence="1 2">A59</strain>
    </source>
</reference>
<dbReference type="PANTHER" id="PTHR46523">
    <property type="entry name" value="DCTP PYROPHOSPHATASE 1"/>
    <property type="match status" value="1"/>
</dbReference>
<protein>
    <submittedName>
        <fullName evidence="1">Nucleotide pyrophosphohydrolase</fullName>
    </submittedName>
</protein>
<organism evidence="1 2">
    <name type="scientific">Paenibacillus xylanivorans</name>
    <dbReference type="NCBI Taxonomy" id="1705561"/>
    <lineage>
        <taxon>Bacteria</taxon>
        <taxon>Bacillati</taxon>
        <taxon>Bacillota</taxon>
        <taxon>Bacilli</taxon>
        <taxon>Bacillales</taxon>
        <taxon>Paenibacillaceae</taxon>
        <taxon>Paenibacillus</taxon>
    </lineage>
</organism>
<accession>A0A0M9BIP6</accession>
<dbReference type="PATRIC" id="fig|1705561.3.peg.6470"/>